<dbReference type="SUPFAM" id="SSF69118">
    <property type="entry name" value="AhpD-like"/>
    <property type="match status" value="1"/>
</dbReference>
<proteinExistence type="predicted"/>
<dbReference type="AlphaFoldDB" id="A0A2U8FS02"/>
<reference evidence="3 4" key="1">
    <citation type="submission" date="2018-05" db="EMBL/GenBank/DDBJ databases">
        <title>complete genome sequence of Aquabacterium olei NBRC 110486.</title>
        <authorList>
            <person name="Tang B."/>
            <person name="Chang J."/>
            <person name="Zhang L."/>
            <person name="Yang H."/>
        </authorList>
    </citation>
    <scope>NUCLEOTIDE SEQUENCE [LARGE SCALE GENOMIC DNA]</scope>
    <source>
        <strain evidence="3 4">NBRC 110486</strain>
    </source>
</reference>
<feature type="domain" description="AB hydrolase-1" evidence="1">
    <location>
        <begin position="179"/>
        <end position="403"/>
    </location>
</feature>
<accession>A0A2U8FS02</accession>
<dbReference type="Proteomes" id="UP000244892">
    <property type="component" value="Chromosome"/>
</dbReference>
<dbReference type="GO" id="GO:0047570">
    <property type="term" value="F:3-oxoadipate enol-lactonase activity"/>
    <property type="evidence" value="ECO:0007669"/>
    <property type="project" value="InterPro"/>
</dbReference>
<name>A0A2U8FS02_9BURK</name>
<dbReference type="InterPro" id="IPR026968">
    <property type="entry name" value="PcaD/CatD"/>
</dbReference>
<dbReference type="PRINTS" id="PR00111">
    <property type="entry name" value="ABHYDROLASE"/>
</dbReference>
<keyword evidence="4" id="KW-1185">Reference proteome</keyword>
<dbReference type="InterPro" id="IPR029058">
    <property type="entry name" value="AB_hydrolase_fold"/>
</dbReference>
<dbReference type="SUPFAM" id="SSF53474">
    <property type="entry name" value="alpha/beta-Hydrolases"/>
    <property type="match status" value="1"/>
</dbReference>
<sequence>MTAYDHDLQRGLRNRRSVLGDAWVDRSLNGATALTAEFQGFISRYAWHEVWGRPGLDHRTRRIIVLAITTALGRWEEFQLHIRAALTGDDPASRLTVDDIKEVLIQSAIYAGVPAANTAFAETVKILRELGPEFAPWLEQLDVHTVAHPGVGASRFTKTTPSLHYTVREPRNGQAPRRTIVLSHALGCDVMMWDHLANVLAWDNRVVCYDHRGHGLSEVPAGPYTMQDLCDDAARLIDEIGGPVTFIGLSMGGMVGQELALQHPDKVQALVLANTTSGYPAEAQAGWAQRIAAIESGGLEGIVDGAMQRWFHDGFRAAQPATVARWRQRVVTCDARGYIATCQAISQIDTTARLGQLKVPVLVIAGELDMGTPPAMAKTIAQATPGATLVVLPEASHLSVLEQPESFTACVRDWLAGLA</sequence>
<feature type="domain" description="Carboxymuconolactone decarboxylase-like" evidence="2">
    <location>
        <begin position="37"/>
        <end position="122"/>
    </location>
</feature>
<evidence type="ECO:0000313" key="4">
    <source>
        <dbReference type="Proteomes" id="UP000244892"/>
    </source>
</evidence>
<organism evidence="3 4">
    <name type="scientific">Aquabacterium olei</name>
    <dbReference type="NCBI Taxonomy" id="1296669"/>
    <lineage>
        <taxon>Bacteria</taxon>
        <taxon>Pseudomonadati</taxon>
        <taxon>Pseudomonadota</taxon>
        <taxon>Betaproteobacteria</taxon>
        <taxon>Burkholderiales</taxon>
        <taxon>Aquabacterium</taxon>
    </lineage>
</organism>
<evidence type="ECO:0000313" key="3">
    <source>
        <dbReference type="EMBL" id="AWI53851.1"/>
    </source>
</evidence>
<dbReference type="GO" id="GO:0051920">
    <property type="term" value="F:peroxiredoxin activity"/>
    <property type="evidence" value="ECO:0007669"/>
    <property type="project" value="InterPro"/>
</dbReference>
<protein>
    <submittedName>
        <fullName evidence="3">3-oxoadipate enol-lactonase</fullName>
    </submittedName>
</protein>
<dbReference type="PANTHER" id="PTHR43798">
    <property type="entry name" value="MONOACYLGLYCEROL LIPASE"/>
    <property type="match status" value="1"/>
</dbReference>
<dbReference type="Gene3D" id="3.40.50.1820">
    <property type="entry name" value="alpha/beta hydrolase"/>
    <property type="match status" value="1"/>
</dbReference>
<dbReference type="Pfam" id="PF02627">
    <property type="entry name" value="CMD"/>
    <property type="match status" value="1"/>
</dbReference>
<dbReference type="GO" id="GO:0042952">
    <property type="term" value="P:beta-ketoadipate pathway"/>
    <property type="evidence" value="ECO:0007669"/>
    <property type="project" value="InterPro"/>
</dbReference>
<dbReference type="InterPro" id="IPR029032">
    <property type="entry name" value="AhpD-like"/>
</dbReference>
<dbReference type="InterPro" id="IPR000073">
    <property type="entry name" value="AB_hydrolase_1"/>
</dbReference>
<gene>
    <name evidence="3" type="primary">pcaD</name>
    <name evidence="3" type="ORF">DEH84_10745</name>
</gene>
<dbReference type="EMBL" id="CP029210">
    <property type="protein sequence ID" value="AWI53851.1"/>
    <property type="molecule type" value="Genomic_DNA"/>
</dbReference>
<dbReference type="InterPro" id="IPR050266">
    <property type="entry name" value="AB_hydrolase_sf"/>
</dbReference>
<evidence type="ECO:0000259" key="1">
    <source>
        <dbReference type="Pfam" id="PF00561"/>
    </source>
</evidence>
<dbReference type="KEGG" id="aon:DEH84_10745"/>
<dbReference type="Gene3D" id="1.20.1290.10">
    <property type="entry name" value="AhpD-like"/>
    <property type="match status" value="1"/>
</dbReference>
<dbReference type="NCBIfam" id="TIGR02427">
    <property type="entry name" value="protocat_pcaD"/>
    <property type="match status" value="1"/>
</dbReference>
<dbReference type="OrthoDB" id="9793083at2"/>
<dbReference type="Pfam" id="PF00561">
    <property type="entry name" value="Abhydrolase_1"/>
    <property type="match status" value="1"/>
</dbReference>
<dbReference type="InterPro" id="IPR003779">
    <property type="entry name" value="CMD-like"/>
</dbReference>
<evidence type="ECO:0000259" key="2">
    <source>
        <dbReference type="Pfam" id="PF02627"/>
    </source>
</evidence>